<name>A0ABZ2A136_STRNV</name>
<protein>
    <submittedName>
        <fullName evidence="3">Tetratricopeptide repeat-containing serine/threonine-protein kinase</fullName>
    </submittedName>
</protein>
<dbReference type="RefSeq" id="WP_329075295.1">
    <property type="nucleotide sequence ID" value="NZ_CP109495.1"/>
</dbReference>
<dbReference type="InterPro" id="IPR019734">
    <property type="entry name" value="TPR_rpt"/>
</dbReference>
<evidence type="ECO:0000256" key="1">
    <source>
        <dbReference type="SAM" id="MobiDB-lite"/>
    </source>
</evidence>
<proteinExistence type="predicted"/>
<dbReference type="InterPro" id="IPR011009">
    <property type="entry name" value="Kinase-like_dom_sf"/>
</dbReference>
<keyword evidence="4" id="KW-1185">Reference proteome</keyword>
<dbReference type="EMBL" id="CP109495">
    <property type="protein sequence ID" value="WUX51624.1"/>
    <property type="molecule type" value="Genomic_DNA"/>
</dbReference>
<dbReference type="SUPFAM" id="SSF48452">
    <property type="entry name" value="TPR-like"/>
    <property type="match status" value="2"/>
</dbReference>
<feature type="region of interest" description="Disordered" evidence="1">
    <location>
        <begin position="37"/>
        <end position="103"/>
    </location>
</feature>
<dbReference type="InterPro" id="IPR000719">
    <property type="entry name" value="Prot_kinase_dom"/>
</dbReference>
<dbReference type="PANTHER" id="PTHR19959:SF119">
    <property type="entry name" value="FUNGAL LIPASE-LIKE DOMAIN-CONTAINING PROTEIN"/>
    <property type="match status" value="1"/>
</dbReference>
<feature type="domain" description="Protein kinase" evidence="2">
    <location>
        <begin position="576"/>
        <end position="835"/>
    </location>
</feature>
<dbReference type="Gene3D" id="1.10.510.10">
    <property type="entry name" value="Transferase(Phosphotransferase) domain 1"/>
    <property type="match status" value="1"/>
</dbReference>
<dbReference type="InterPro" id="IPR047738">
    <property type="entry name" value="SAV_2336-like_N"/>
</dbReference>
<dbReference type="PROSITE" id="PS50011">
    <property type="entry name" value="PROTEIN_KINASE_DOM"/>
    <property type="match status" value="1"/>
</dbReference>
<reference evidence="3" key="1">
    <citation type="submission" date="2022-10" db="EMBL/GenBank/DDBJ databases">
        <title>The complete genomes of actinobacterial strains from the NBC collection.</title>
        <authorList>
            <person name="Joergensen T.S."/>
            <person name="Alvarez Arevalo M."/>
            <person name="Sterndorff E.B."/>
            <person name="Faurdal D."/>
            <person name="Vuksanovic O."/>
            <person name="Mourched A.-S."/>
            <person name="Charusanti P."/>
            <person name="Shaw S."/>
            <person name="Blin K."/>
            <person name="Weber T."/>
        </authorList>
    </citation>
    <scope>NUCLEOTIDE SEQUENCE</scope>
    <source>
        <strain evidence="3">NBC_01432</strain>
    </source>
</reference>
<dbReference type="Gene3D" id="1.25.40.10">
    <property type="entry name" value="Tetratricopeptide repeat domain"/>
    <property type="match status" value="2"/>
</dbReference>
<dbReference type="PANTHER" id="PTHR19959">
    <property type="entry name" value="KINESIN LIGHT CHAIN"/>
    <property type="match status" value="1"/>
</dbReference>
<feature type="region of interest" description="Disordered" evidence="1">
    <location>
        <begin position="216"/>
        <end position="236"/>
    </location>
</feature>
<dbReference type="Pfam" id="PF12862">
    <property type="entry name" value="ANAPC5"/>
    <property type="match status" value="3"/>
</dbReference>
<dbReference type="InterPro" id="IPR026000">
    <property type="entry name" value="Apc5_dom"/>
</dbReference>
<dbReference type="NCBIfam" id="NF041121">
    <property type="entry name" value="SAV_2336_NTERM"/>
    <property type="match status" value="1"/>
</dbReference>
<evidence type="ECO:0000313" key="3">
    <source>
        <dbReference type="EMBL" id="WUX51624.1"/>
    </source>
</evidence>
<dbReference type="GO" id="GO:0016301">
    <property type="term" value="F:kinase activity"/>
    <property type="evidence" value="ECO:0007669"/>
    <property type="project" value="UniProtKB-KW"/>
</dbReference>
<keyword evidence="3" id="KW-0418">Kinase</keyword>
<dbReference type="Pfam" id="PF13374">
    <property type="entry name" value="TPR_10"/>
    <property type="match status" value="2"/>
</dbReference>
<dbReference type="SMART" id="SM00028">
    <property type="entry name" value="TPR"/>
    <property type="match status" value="5"/>
</dbReference>
<gene>
    <name evidence="3" type="ORF">OG442_08765</name>
</gene>
<dbReference type="Proteomes" id="UP001432209">
    <property type="component" value="Chromosome"/>
</dbReference>
<keyword evidence="3" id="KW-0808">Transferase</keyword>
<organism evidence="3 4">
    <name type="scientific">Streptomyces niveus</name>
    <name type="common">Streptomyces spheroides</name>
    <dbReference type="NCBI Taxonomy" id="193462"/>
    <lineage>
        <taxon>Bacteria</taxon>
        <taxon>Bacillati</taxon>
        <taxon>Actinomycetota</taxon>
        <taxon>Actinomycetes</taxon>
        <taxon>Kitasatosporales</taxon>
        <taxon>Streptomycetaceae</taxon>
        <taxon>Streptomyces</taxon>
    </lineage>
</organism>
<evidence type="ECO:0000259" key="2">
    <source>
        <dbReference type="PROSITE" id="PS50011"/>
    </source>
</evidence>
<sequence length="1124" mass="122734">MLGRLRDVLAKSGVPLGDEELLDVLWLAGNLPPDAAPLVRARTPAAPEPRPGGQDGNRPTEPSPTTPPEQAGPEPSGDSAPGLPLRAAAQTDGRAVRHSTPRRALAVRAPDTRLLDARELRLGKSLRPLRQRFPDHRRHELDVVRTVAAMADTGLPETVTRPVRTRWLSLALLVDDGVSMVLWQRLATEVRTLMERAGAFRDIRVYGLDTRGTAAPRLSTRPYGHKGPYQTPASVSDPTGNTLVLVVSDGVGEAWWDGRMRDVTQLWARCGPTAVVHALPTRLWANSGITAQRWRVATHRRGGPNTDWHITDPVLPPELVTFDSVPVPVLEPSPAAVEGWARLIASPGTTAQLPLWSAGRPATGRLFADTRQGDVADAVLRFRESASPEAYRLAAHLAAVAPVTPPVMRLVQNALGPPTDNGHIVEVFLGGLMRQTTAAWPTHLPQHQLFDFSDEARRLLLGALSPQELLRNTRAVTRQLEAAIGRSANFPAWVGHPDGTAVIGDTDRSFGWLKERLLRRLGVPPVSAGAGSALATRPVRLPEARHETQSEVALEGWPPGIPPGWSQLLPSDPQRLGRYRLYARSTWGWDDPGIYLAQDEDGTTVLMRTPTPLYSMDPRQARELIRTEAECLERMQGSYAPGLLDWNDGRRQGTPWLAASYVRRREDDPSSEPAPNLHAVFEEQAGPVSDGLFRRVGGDLARAVRHAHNVGLVHGTLAPRTVLVSDHGVRLVGWMTATRDGVHSDHLEEYPRSEVFLKAGEDSPGPTRESDIYSVGALLLALATDRWNDFRPDEAALATLAASEIDPRIVEVLWACLDPDPAARPTADELVGAFAPGSVDETDPEGSAEDLASAENLVLRYRALAQRQPGLHRAELASALKNLSHQLSDLGRRSEALDAITEAVGLYRELAVEHPAAGRPDLARGLNNLAVRLGDAGRQEESLAAITEAVQLFRELATEDPHYYRAALGTTLNNLANRLSHLGRREDALAVITEAVELYQELAADQADSHHPEVARSLNNLANRFGEVGRHEEGLTAITEAVRLYRELALQHPRPYIPALASSLTNLAVRLGAVGQREDALAALQEGLEIRRVLAETRPDVYREDLEQSLRVQSWLLDGDSDDF</sequence>
<evidence type="ECO:0000313" key="4">
    <source>
        <dbReference type="Proteomes" id="UP001432209"/>
    </source>
</evidence>
<dbReference type="SUPFAM" id="SSF56112">
    <property type="entry name" value="Protein kinase-like (PK-like)"/>
    <property type="match status" value="1"/>
</dbReference>
<dbReference type="InterPro" id="IPR011990">
    <property type="entry name" value="TPR-like_helical_dom_sf"/>
</dbReference>
<dbReference type="SMART" id="SM00220">
    <property type="entry name" value="S_TKc"/>
    <property type="match status" value="1"/>
</dbReference>
<accession>A0ABZ2A136</accession>